<dbReference type="EMBL" id="FTMK01000004">
    <property type="protein sequence ID" value="SIQ18918.1"/>
    <property type="molecule type" value="Genomic_DNA"/>
</dbReference>
<dbReference type="PANTHER" id="PTHR36698:SF3">
    <property type="entry name" value="ABC-TYPE TRANSPORT AUXILIARY LIPOPROTEIN COMPONENT DOMAIN-CONTAINING PROTEIN"/>
    <property type="match status" value="1"/>
</dbReference>
<feature type="domain" description="Mce/MlaD" evidence="2">
    <location>
        <begin position="40"/>
        <end position="115"/>
    </location>
</feature>
<dbReference type="Pfam" id="PF02470">
    <property type="entry name" value="MlaD"/>
    <property type="match status" value="1"/>
</dbReference>
<proteinExistence type="predicted"/>
<feature type="transmembrane region" description="Helical" evidence="1">
    <location>
        <begin position="7"/>
        <end position="28"/>
    </location>
</feature>
<accession>A0A1N6QQV3</accession>
<protein>
    <submittedName>
        <fullName evidence="3">Phospholipid/cholesterol/gamma-HCH transport system substrate-binding protein</fullName>
    </submittedName>
</protein>
<organism evidence="3 4">
    <name type="scientific">Paracoccus thiocyanatus</name>
    <dbReference type="NCBI Taxonomy" id="34006"/>
    <lineage>
        <taxon>Bacteria</taxon>
        <taxon>Pseudomonadati</taxon>
        <taxon>Pseudomonadota</taxon>
        <taxon>Alphaproteobacteria</taxon>
        <taxon>Rhodobacterales</taxon>
        <taxon>Paracoccaceae</taxon>
        <taxon>Paracoccus</taxon>
    </lineage>
</organism>
<keyword evidence="1" id="KW-1133">Transmembrane helix</keyword>
<dbReference type="Gene3D" id="1.20.1170.10">
    <property type="match status" value="1"/>
</dbReference>
<evidence type="ECO:0000313" key="3">
    <source>
        <dbReference type="EMBL" id="SIQ18918.1"/>
    </source>
</evidence>
<evidence type="ECO:0000313" key="4">
    <source>
        <dbReference type="Proteomes" id="UP000323956"/>
    </source>
</evidence>
<evidence type="ECO:0000259" key="2">
    <source>
        <dbReference type="Pfam" id="PF02470"/>
    </source>
</evidence>
<keyword evidence="1" id="KW-0812">Transmembrane</keyword>
<dbReference type="RefSeq" id="WP_149764889.1">
    <property type="nucleotide sequence ID" value="NZ_FTMK01000004.1"/>
</dbReference>
<dbReference type="OrthoDB" id="9808689at2"/>
<name>A0A1N6QQV3_9RHOB</name>
<dbReference type="Proteomes" id="UP000323956">
    <property type="component" value="Unassembled WGS sequence"/>
</dbReference>
<dbReference type="PANTHER" id="PTHR36698">
    <property type="entry name" value="BLL5892 PROTEIN"/>
    <property type="match status" value="1"/>
</dbReference>
<reference evidence="3 4" key="1">
    <citation type="submission" date="2017-01" db="EMBL/GenBank/DDBJ databases">
        <authorList>
            <person name="Varghese N."/>
            <person name="Submissions S."/>
        </authorList>
    </citation>
    <scope>NUCLEOTIDE SEQUENCE [LARGE SCALE GENOMIC DNA]</scope>
    <source>
        <strain evidence="3 4">ATCC 700171</strain>
    </source>
</reference>
<evidence type="ECO:0000256" key="1">
    <source>
        <dbReference type="SAM" id="Phobius"/>
    </source>
</evidence>
<sequence length="433" mass="46060">METKANYVLIGAFTIAGFLGMLLFLMWFAKLQLDRQFAWYDIYFPEVSGLGVSSEVLFAGLSVGKVVDMQLSQSVNGAVRVRVEMAEDTPVRTDSRAAIEIQGVTGVANVAITSGRPDSPLLRDVDPDSIPVIAANRSALQTLSDQGPEMISRLNTVAEQLTKLLGDENQNRVRNILDNVERSSANLDKALADVTTATDSIAAAAGDISAFGARLDGLSAAAETTLGNADTALAKFTESAAKVDTALDSGTATLDELRAYVSGDLKGLTQRLDQTAATLQTDLARLTDRADKSLDGLDAALEVGSRTLASAERAFDGAERVINSDVAPVAADLRVTLGKANEAIDRVAADLPQITERLRNAADSAETAFASLRGMLDSARAPVQAFTRDGLPQFTRMASDLRGLVGNLNELVSALRRNPSQIFSGPRAPEFRR</sequence>
<dbReference type="InterPro" id="IPR003399">
    <property type="entry name" value="Mce/MlaD"/>
</dbReference>
<gene>
    <name evidence="3" type="ORF">SAMN05421641_104194</name>
</gene>
<dbReference type="AlphaFoldDB" id="A0A1N6QQV3"/>
<keyword evidence="1" id="KW-0472">Membrane</keyword>